<dbReference type="GO" id="GO:0006351">
    <property type="term" value="P:DNA-templated transcription"/>
    <property type="evidence" value="ECO:0007669"/>
    <property type="project" value="InterPro"/>
</dbReference>
<dbReference type="GO" id="GO:0008270">
    <property type="term" value="F:zinc ion binding"/>
    <property type="evidence" value="ECO:0007669"/>
    <property type="project" value="InterPro"/>
</dbReference>
<dbReference type="InterPro" id="IPR007219">
    <property type="entry name" value="XnlR_reg_dom"/>
</dbReference>
<dbReference type="GO" id="GO:0003677">
    <property type="term" value="F:DNA binding"/>
    <property type="evidence" value="ECO:0007669"/>
    <property type="project" value="UniProtKB-KW"/>
</dbReference>
<dbReference type="GO" id="GO:0005634">
    <property type="term" value="C:nucleus"/>
    <property type="evidence" value="ECO:0007669"/>
    <property type="project" value="UniProtKB-SubCell"/>
</dbReference>
<keyword evidence="6" id="KW-0539">Nucleus</keyword>
<dbReference type="AlphaFoldDB" id="A0AAD6HUF6"/>
<evidence type="ECO:0000259" key="8">
    <source>
        <dbReference type="PROSITE" id="PS50048"/>
    </source>
</evidence>
<feature type="region of interest" description="Disordered" evidence="7">
    <location>
        <begin position="669"/>
        <end position="688"/>
    </location>
</feature>
<feature type="compositionally biased region" description="Low complexity" evidence="7">
    <location>
        <begin position="118"/>
        <end position="136"/>
    </location>
</feature>
<keyword evidence="5" id="KW-0804">Transcription</keyword>
<evidence type="ECO:0000256" key="6">
    <source>
        <dbReference type="ARBA" id="ARBA00023242"/>
    </source>
</evidence>
<organism evidence="9 10">
    <name type="scientific">Penicillium malachiteum</name>
    <dbReference type="NCBI Taxonomy" id="1324776"/>
    <lineage>
        <taxon>Eukaryota</taxon>
        <taxon>Fungi</taxon>
        <taxon>Dikarya</taxon>
        <taxon>Ascomycota</taxon>
        <taxon>Pezizomycotina</taxon>
        <taxon>Eurotiomycetes</taxon>
        <taxon>Eurotiomycetidae</taxon>
        <taxon>Eurotiales</taxon>
        <taxon>Aspergillaceae</taxon>
        <taxon>Penicillium</taxon>
    </lineage>
</organism>
<name>A0AAD6HUF6_9EURO</name>
<dbReference type="PANTHER" id="PTHR31001:SF50">
    <property type="entry name" value="ZN(II)2CYS6 TRANSCRIPTION FACTOR (EUROFUNG)"/>
    <property type="match status" value="1"/>
</dbReference>
<dbReference type="Pfam" id="PF04082">
    <property type="entry name" value="Fungal_trans"/>
    <property type="match status" value="1"/>
</dbReference>
<feature type="compositionally biased region" description="Polar residues" evidence="7">
    <location>
        <begin position="24"/>
        <end position="38"/>
    </location>
</feature>
<keyword evidence="4" id="KW-0238">DNA-binding</keyword>
<comment type="caution">
    <text evidence="9">The sequence shown here is derived from an EMBL/GenBank/DDBJ whole genome shotgun (WGS) entry which is preliminary data.</text>
</comment>
<evidence type="ECO:0000313" key="10">
    <source>
        <dbReference type="Proteomes" id="UP001215712"/>
    </source>
</evidence>
<evidence type="ECO:0000256" key="5">
    <source>
        <dbReference type="ARBA" id="ARBA00023163"/>
    </source>
</evidence>
<dbReference type="InterPro" id="IPR036864">
    <property type="entry name" value="Zn2-C6_fun-type_DNA-bd_sf"/>
</dbReference>
<proteinExistence type="predicted"/>
<reference evidence="9" key="1">
    <citation type="journal article" date="2023" name="IMA Fungus">
        <title>Comparative genomic study of the Penicillium genus elucidates a diverse pangenome and 15 lateral gene transfer events.</title>
        <authorList>
            <person name="Petersen C."/>
            <person name="Sorensen T."/>
            <person name="Nielsen M.R."/>
            <person name="Sondergaard T.E."/>
            <person name="Sorensen J.L."/>
            <person name="Fitzpatrick D.A."/>
            <person name="Frisvad J.C."/>
            <person name="Nielsen K.L."/>
        </authorList>
    </citation>
    <scope>NUCLEOTIDE SEQUENCE</scope>
    <source>
        <strain evidence="9">IBT 17514</strain>
    </source>
</reference>
<evidence type="ECO:0000256" key="1">
    <source>
        <dbReference type="ARBA" id="ARBA00004123"/>
    </source>
</evidence>
<feature type="region of interest" description="Disordered" evidence="7">
    <location>
        <begin position="1"/>
        <end position="42"/>
    </location>
</feature>
<feature type="compositionally biased region" description="Polar residues" evidence="7">
    <location>
        <begin position="678"/>
        <end position="688"/>
    </location>
</feature>
<feature type="domain" description="Zn(2)-C6 fungal-type" evidence="8">
    <location>
        <begin position="43"/>
        <end position="72"/>
    </location>
</feature>
<dbReference type="SMART" id="SM00066">
    <property type="entry name" value="GAL4"/>
    <property type="match status" value="1"/>
</dbReference>
<accession>A0AAD6HUF6</accession>
<dbReference type="GO" id="GO:0000981">
    <property type="term" value="F:DNA-binding transcription factor activity, RNA polymerase II-specific"/>
    <property type="evidence" value="ECO:0007669"/>
    <property type="project" value="InterPro"/>
</dbReference>
<keyword evidence="2" id="KW-0479">Metal-binding</keyword>
<sequence>MSQSHTATSRGADPSVSGAEKCASSLSQDKANTATSRPQKPRSCVICRSRKVRCDKLSPCSNCRRGNIACIYPSGDRPPRWARRLERAERPVTGEVMDRLHHLEGLVKELTEQLEKAYAAAKSPAAASSNSPGNSSHSRDPSYQEDSTAPSDQVHDKFGRLVLNDAKKSCYVGSAFWSWVNDELDDLKMETSNIAARNAESSDDELSYTQAGKSPSTQELGRTPSDRHAFLFRHNLNPSSPDLREFHPLPSQIPFLINVFSENVNMIAQTVHIPTIDKMMRDLRGDVSKLTPPNEALMFSIYYAAVTSMEEDDVLMNFGVAKTDLNLKYRLGLEHALAKADFLNTPDLALVQALAIFLFLARRYDSPRYVWMMTGIAIRMAIALGLQRDGSHFANLTPYEVEMRRRVWWSLIALDVRTSEDQGSDFTITLGSFDTKMPLNINDEDISPDSTEIPVERDGLTDMSFPRVNLGISDLSKKMMARVSKTTTMEEQSGFVDEMYQRLQEGFLKFSADSEPRILHWVSTAVTRLVMAKMTLITFSPVLFSSATERISHEMRNRLLVAAIEIAEYNHALNSEEGCRQWCWAFQTYTHWYAIVYLLIEIGRRPFSPIVERAWVALHSIWLIPTQSHMNKNLRIWIPLRKLRLKAQQHRESEILRLRADPDAMAELEKQDSEIPEPSSSGSFPKQQNASIVFLERWRRLISMPQDVSRHDADAHTSHTGGALSYPTDAGLEVPSVPINNTAVGSYSVSNQPALEHNTADGYHTMQQNTQPSQGGFDLDQSDMDFQSNIIPWLWSDDTFQNPLMDPIDVDMELDSGDVDWNTWVASAQGMSFNQGPD</sequence>
<dbReference type="Proteomes" id="UP001215712">
    <property type="component" value="Unassembled WGS sequence"/>
</dbReference>
<dbReference type="PROSITE" id="PS00463">
    <property type="entry name" value="ZN2_CY6_FUNGAL_1"/>
    <property type="match status" value="1"/>
</dbReference>
<keyword evidence="10" id="KW-1185">Reference proteome</keyword>
<evidence type="ECO:0000313" key="9">
    <source>
        <dbReference type="EMBL" id="KAJ5738430.1"/>
    </source>
</evidence>
<dbReference type="InterPro" id="IPR001138">
    <property type="entry name" value="Zn2Cys6_DnaBD"/>
</dbReference>
<protein>
    <recommendedName>
        <fullName evidence="8">Zn(2)-C6 fungal-type domain-containing protein</fullName>
    </recommendedName>
</protein>
<dbReference type="CDD" id="cd12148">
    <property type="entry name" value="fungal_TF_MHR"/>
    <property type="match status" value="1"/>
</dbReference>
<dbReference type="Gene3D" id="4.10.240.10">
    <property type="entry name" value="Zn(2)-C6 fungal-type DNA-binding domain"/>
    <property type="match status" value="1"/>
</dbReference>
<dbReference type="CDD" id="cd00067">
    <property type="entry name" value="GAL4"/>
    <property type="match status" value="1"/>
</dbReference>
<dbReference type="SUPFAM" id="SSF57701">
    <property type="entry name" value="Zn2/Cys6 DNA-binding domain"/>
    <property type="match status" value="1"/>
</dbReference>
<evidence type="ECO:0000256" key="3">
    <source>
        <dbReference type="ARBA" id="ARBA00023015"/>
    </source>
</evidence>
<feature type="compositionally biased region" description="Polar residues" evidence="7">
    <location>
        <begin position="207"/>
        <end position="220"/>
    </location>
</feature>
<dbReference type="PROSITE" id="PS50048">
    <property type="entry name" value="ZN2_CY6_FUNGAL_2"/>
    <property type="match status" value="1"/>
</dbReference>
<comment type="subcellular location">
    <subcellularLocation>
        <location evidence="1">Nucleus</location>
    </subcellularLocation>
</comment>
<evidence type="ECO:0000256" key="4">
    <source>
        <dbReference type="ARBA" id="ARBA00023125"/>
    </source>
</evidence>
<dbReference type="Pfam" id="PF00172">
    <property type="entry name" value="Zn_clus"/>
    <property type="match status" value="1"/>
</dbReference>
<reference evidence="9" key="2">
    <citation type="submission" date="2023-01" db="EMBL/GenBank/DDBJ databases">
        <authorList>
            <person name="Petersen C."/>
        </authorList>
    </citation>
    <scope>NUCLEOTIDE SEQUENCE</scope>
    <source>
        <strain evidence="9">IBT 17514</strain>
    </source>
</reference>
<feature type="region of interest" description="Disordered" evidence="7">
    <location>
        <begin position="118"/>
        <end position="152"/>
    </location>
</feature>
<dbReference type="PANTHER" id="PTHR31001">
    <property type="entry name" value="UNCHARACTERIZED TRANSCRIPTIONAL REGULATORY PROTEIN"/>
    <property type="match status" value="1"/>
</dbReference>
<keyword evidence="3" id="KW-0805">Transcription regulation</keyword>
<dbReference type="SMART" id="SM00906">
    <property type="entry name" value="Fungal_trans"/>
    <property type="match status" value="1"/>
</dbReference>
<dbReference type="InterPro" id="IPR050613">
    <property type="entry name" value="Sec_Metabolite_Reg"/>
</dbReference>
<feature type="region of interest" description="Disordered" evidence="7">
    <location>
        <begin position="198"/>
        <end position="223"/>
    </location>
</feature>
<dbReference type="EMBL" id="JAQJAN010000002">
    <property type="protein sequence ID" value="KAJ5738430.1"/>
    <property type="molecule type" value="Genomic_DNA"/>
</dbReference>
<evidence type="ECO:0000256" key="2">
    <source>
        <dbReference type="ARBA" id="ARBA00022723"/>
    </source>
</evidence>
<evidence type="ECO:0000256" key="7">
    <source>
        <dbReference type="SAM" id="MobiDB-lite"/>
    </source>
</evidence>
<gene>
    <name evidence="9" type="ORF">N7493_001585</name>
</gene>